<reference evidence="1 2" key="1">
    <citation type="submission" date="2016-09" db="EMBL/GenBank/DDBJ databases">
        <title>Complete genome sequence of microbes from the polar regions.</title>
        <authorList>
            <person name="Liao L."/>
            <person name="Chen B."/>
        </authorList>
    </citation>
    <scope>NUCLEOTIDE SEQUENCE [LARGE SCALE GENOMIC DNA]</scope>
    <source>
        <strain evidence="1 2">ZS314</strain>
    </source>
</reference>
<keyword evidence="2" id="KW-1185">Reference proteome</keyword>
<protein>
    <submittedName>
        <fullName evidence="1">Uncharacterized protein</fullName>
    </submittedName>
</protein>
<dbReference type="RefSeq" id="WP_161886533.1">
    <property type="nucleotide sequence ID" value="NZ_CP017146.1"/>
</dbReference>
<organism evidence="1 2">
    <name type="scientific">Marisediminicola antarctica</name>
    <dbReference type="NCBI Taxonomy" id="674079"/>
    <lineage>
        <taxon>Bacteria</taxon>
        <taxon>Bacillati</taxon>
        <taxon>Actinomycetota</taxon>
        <taxon>Actinomycetes</taxon>
        <taxon>Micrococcales</taxon>
        <taxon>Microbacteriaceae</taxon>
        <taxon>Marisediminicola</taxon>
    </lineage>
</organism>
<dbReference type="AlphaFoldDB" id="A0A7L5AJA2"/>
<proteinExistence type="predicted"/>
<evidence type="ECO:0000313" key="2">
    <source>
        <dbReference type="Proteomes" id="UP000464507"/>
    </source>
</evidence>
<gene>
    <name evidence="1" type="ORF">BHD05_11315</name>
</gene>
<name>A0A7L5AJA2_9MICO</name>
<accession>A0A7L5AJA2</accession>
<dbReference type="KEGG" id="mant:BHD05_11315"/>
<dbReference type="Proteomes" id="UP000464507">
    <property type="component" value="Chromosome"/>
</dbReference>
<dbReference type="EMBL" id="CP017146">
    <property type="protein sequence ID" value="QHO70142.1"/>
    <property type="molecule type" value="Genomic_DNA"/>
</dbReference>
<evidence type="ECO:0000313" key="1">
    <source>
        <dbReference type="EMBL" id="QHO70142.1"/>
    </source>
</evidence>
<sequence>MSKFFAHVVFDSDDGSIGLADSAVADAMVLSHTTERKGLPFSEIDLLELAVMNSHHDNL</sequence>